<dbReference type="eggNOG" id="ENOG5031IW6">
    <property type="taxonomic scope" value="Bacteria"/>
</dbReference>
<dbReference type="EMBL" id="CP001966">
    <property type="protein sequence ID" value="ADG76963.1"/>
    <property type="molecule type" value="Genomic_DNA"/>
</dbReference>
<gene>
    <name evidence="1" type="ordered locus">Tpau_0318</name>
</gene>
<dbReference type="HOGENOM" id="CLU_117640_1_0_11"/>
<proteinExistence type="predicted"/>
<dbReference type="AlphaFoldDB" id="D5URB0"/>
<protein>
    <submittedName>
        <fullName evidence="1">Uncharacterized protein</fullName>
    </submittedName>
</protein>
<sequence>MITFILASLLSMTVFSQHPLRAFDRLRKADRNGLVLPDWRFFAPDPIRYDFALLFRTGTGSDNVTEWQFAQPATCSRQWRHGLWYPEQRLNKALLDVCQSALKSLRNTNPGSAEAPLLILRSLAEISARQTSPSEQLSENMKYPYISTEKMQFAITRYGGFDSKARMEVLYVSEASALWKNRIAKSDRS</sequence>
<dbReference type="STRING" id="521096.Tpau_0318"/>
<organism evidence="1 2">
    <name type="scientific">Tsukamurella paurometabola (strain ATCC 8368 / DSM 20162 / CCUG 35730 / CIP 100753 / JCM 10117 / KCTC 9821 / NBRC 16120 / NCIMB 702349 / NCTC 13040)</name>
    <name type="common">Corynebacterium paurometabolum</name>
    <dbReference type="NCBI Taxonomy" id="521096"/>
    <lineage>
        <taxon>Bacteria</taxon>
        <taxon>Bacillati</taxon>
        <taxon>Actinomycetota</taxon>
        <taxon>Actinomycetes</taxon>
        <taxon>Mycobacteriales</taxon>
        <taxon>Tsukamurellaceae</taxon>
        <taxon>Tsukamurella</taxon>
    </lineage>
</organism>
<reference evidence="2" key="1">
    <citation type="submission" date="2010-03" db="EMBL/GenBank/DDBJ databases">
        <title>The complete chromosome of Tsukamurella paurometabola DSM 20162.</title>
        <authorList>
            <consortium name="US DOE Joint Genome Institute (JGI-PGF)"/>
            <person name="Lucas S."/>
            <person name="Copeland A."/>
            <person name="Lapidus A."/>
            <person name="Glavina del Rio T."/>
            <person name="Dalin E."/>
            <person name="Tice H."/>
            <person name="Bruce D."/>
            <person name="Goodwin L."/>
            <person name="Pitluck S."/>
            <person name="Kyrpides N."/>
            <person name="Mavromatis K."/>
            <person name="Ivanova N."/>
            <person name="Mikhailova N."/>
            <person name="Munk A.C."/>
            <person name="Brettin T."/>
            <person name="Detter J.C."/>
            <person name="Tapia R."/>
            <person name="Han C."/>
            <person name="Larimer F."/>
            <person name="Land M."/>
            <person name="Hauser L."/>
            <person name="Markowitz V."/>
            <person name="Cheng J.-F."/>
            <person name="Hugenholtz P."/>
            <person name="Woyke T."/>
            <person name="Wu D."/>
            <person name="Jando M."/>
            <person name="Brambilla E."/>
            <person name="Klenk H.-P."/>
            <person name="Eisen J.A."/>
        </authorList>
    </citation>
    <scope>NUCLEOTIDE SEQUENCE [LARGE SCALE GENOMIC DNA]</scope>
    <source>
        <strain evidence="2">ATCC 8368 / DSM 20162 / CCUG 35730 / CIP 100753 / JCM 10117 / KCTC 9821 / NBRC 16120 / NCIMB 702349 / NCTC 13040</strain>
    </source>
</reference>
<evidence type="ECO:0000313" key="2">
    <source>
        <dbReference type="Proteomes" id="UP000001213"/>
    </source>
</evidence>
<dbReference type="Proteomes" id="UP000001213">
    <property type="component" value="Chromosome"/>
</dbReference>
<keyword evidence="2" id="KW-1185">Reference proteome</keyword>
<reference evidence="1 2" key="2">
    <citation type="journal article" date="2011" name="Stand. Genomic Sci.">
        <title>Complete genome sequence of Tsukamurella paurometabola type strain (no. 33).</title>
        <authorList>
            <person name="Munk A.C."/>
            <person name="Lapidus A."/>
            <person name="Lucas S."/>
            <person name="Nolan M."/>
            <person name="Tice H."/>
            <person name="Cheng J.F."/>
            <person name="Del Rio T.G."/>
            <person name="Goodwin L."/>
            <person name="Pitluck S."/>
            <person name="Liolios K."/>
            <person name="Huntemann M."/>
            <person name="Ivanova N."/>
            <person name="Mavromatis K."/>
            <person name="Mikhailova N."/>
            <person name="Pati A."/>
            <person name="Chen A."/>
            <person name="Palaniappan K."/>
            <person name="Tapia R."/>
            <person name="Han C."/>
            <person name="Land M."/>
            <person name="Hauser L."/>
            <person name="Chang Y.J."/>
            <person name="Jeffries C.D."/>
            <person name="Brettin T."/>
            <person name="Yasawong M."/>
            <person name="Brambilla E.M."/>
            <person name="Rohde M."/>
            <person name="Sikorski J."/>
            <person name="Goker M."/>
            <person name="Detter J.C."/>
            <person name="Woyke T."/>
            <person name="Bristow J."/>
            <person name="Eisen J.A."/>
            <person name="Markowitz V."/>
            <person name="Hugenholtz P."/>
            <person name="Kyrpides N.C."/>
            <person name="Klenk H.P."/>
        </authorList>
    </citation>
    <scope>NUCLEOTIDE SEQUENCE [LARGE SCALE GENOMIC DNA]</scope>
    <source>
        <strain evidence="2">ATCC 8368 / DSM 20162 / CCUG 35730 / CIP 100753 / JCM 10117 / KCTC 9821 / NBRC 16120 / NCIMB 702349 / NCTC 13040</strain>
    </source>
</reference>
<name>D5URB0_TSUPD</name>
<accession>D5URB0</accession>
<evidence type="ECO:0000313" key="1">
    <source>
        <dbReference type="EMBL" id="ADG76963.1"/>
    </source>
</evidence>
<dbReference type="KEGG" id="tpr:Tpau_0318"/>